<feature type="region of interest" description="Disordered" evidence="1">
    <location>
        <begin position="1"/>
        <end position="68"/>
    </location>
</feature>
<dbReference type="PANTHER" id="PTHR37175">
    <property type="entry name" value="BNAA08G28800D PROTEIN"/>
    <property type="match status" value="1"/>
</dbReference>
<reference evidence="2" key="1">
    <citation type="submission" date="2018-10" db="EMBL/GenBank/DDBJ databases">
        <title>Population genomic analysis revealed the cold adaptation of white poplar.</title>
        <authorList>
            <person name="Liu Y.-J."/>
        </authorList>
    </citation>
    <scope>NUCLEOTIDE SEQUENCE [LARGE SCALE GENOMIC DNA]</scope>
    <source>
        <strain evidence="2">PAL-ZL1</strain>
    </source>
</reference>
<dbReference type="PANTHER" id="PTHR37175:SF1">
    <property type="entry name" value="CONSTANS-LIKE PROTEIN-RELATED"/>
    <property type="match status" value="1"/>
</dbReference>
<dbReference type="EMBL" id="RCHU01000558">
    <property type="protein sequence ID" value="TKS01748.1"/>
    <property type="molecule type" value="Genomic_DNA"/>
</dbReference>
<dbReference type="AlphaFoldDB" id="A0A4U5PW22"/>
<comment type="caution">
    <text evidence="2">The sequence shown here is derived from an EMBL/GenBank/DDBJ whole genome shotgun (WGS) entry which is preliminary data.</text>
</comment>
<feature type="compositionally biased region" description="Basic and acidic residues" evidence="1">
    <location>
        <begin position="41"/>
        <end position="56"/>
    </location>
</feature>
<gene>
    <name evidence="2" type="ORF">D5086_0000168550</name>
</gene>
<name>A0A4U5PW22_POPAL</name>
<protein>
    <submittedName>
        <fullName evidence="2">Uncharacterized protein</fullName>
    </submittedName>
</protein>
<accession>A0A4U5PW22</accession>
<evidence type="ECO:0000256" key="1">
    <source>
        <dbReference type="SAM" id="MobiDB-lite"/>
    </source>
</evidence>
<evidence type="ECO:0000313" key="2">
    <source>
        <dbReference type="EMBL" id="TKS01748.1"/>
    </source>
</evidence>
<feature type="compositionally biased region" description="Polar residues" evidence="1">
    <location>
        <begin position="58"/>
        <end position="68"/>
    </location>
</feature>
<organism evidence="2">
    <name type="scientific">Populus alba</name>
    <name type="common">White poplar</name>
    <dbReference type="NCBI Taxonomy" id="43335"/>
    <lineage>
        <taxon>Eukaryota</taxon>
        <taxon>Viridiplantae</taxon>
        <taxon>Streptophyta</taxon>
        <taxon>Embryophyta</taxon>
        <taxon>Tracheophyta</taxon>
        <taxon>Spermatophyta</taxon>
        <taxon>Magnoliopsida</taxon>
        <taxon>eudicotyledons</taxon>
        <taxon>Gunneridae</taxon>
        <taxon>Pentapetalae</taxon>
        <taxon>rosids</taxon>
        <taxon>fabids</taxon>
        <taxon>Malpighiales</taxon>
        <taxon>Salicaceae</taxon>
        <taxon>Saliceae</taxon>
        <taxon>Populus</taxon>
    </lineage>
</organism>
<feature type="compositionally biased region" description="Acidic residues" evidence="1">
    <location>
        <begin position="98"/>
        <end position="109"/>
    </location>
</feature>
<feature type="region of interest" description="Disordered" evidence="1">
    <location>
        <begin position="82"/>
        <end position="115"/>
    </location>
</feature>
<proteinExistence type="predicted"/>
<dbReference type="STRING" id="43335.A0A4U5PW22"/>
<sequence>MNATPFSPPDLLQDNNLESDTETNPDDTSEYYQPISAVDYDDSHSDQSNSDEEHHNNPHFSDYQQQHLDNGHCERQAEDGISTLNINEDVEGKSSSSEDGDEEELEEERVGEASETAILRAFREDESRRNAPLTPENATRVMEAMRVCRLGSFVRLIGRVGLVGEQWIDELRRLRQHLVAGNQPFLSKLDVLLLGMFAFLFISSL</sequence>
<feature type="compositionally biased region" description="Acidic residues" evidence="1">
    <location>
        <begin position="17"/>
        <end position="29"/>
    </location>
</feature>